<accession>A0AAV2Z3Z7</accession>
<dbReference type="Pfam" id="PF10551">
    <property type="entry name" value="MULE"/>
    <property type="match status" value="1"/>
</dbReference>
<name>A0AAV2Z3Z7_9STRA</name>
<dbReference type="AlphaFoldDB" id="A0AAV2Z3Z7"/>
<feature type="domain" description="MULE transposase" evidence="1">
    <location>
        <begin position="186"/>
        <end position="285"/>
    </location>
</feature>
<protein>
    <recommendedName>
        <fullName evidence="1">MULE transposase domain-containing protein</fullName>
    </recommendedName>
</protein>
<evidence type="ECO:0000313" key="3">
    <source>
        <dbReference type="Proteomes" id="UP001146120"/>
    </source>
</evidence>
<dbReference type="Proteomes" id="UP001146120">
    <property type="component" value="Unassembled WGS sequence"/>
</dbReference>
<keyword evidence="3" id="KW-1185">Reference proteome</keyword>
<gene>
    <name evidence="2" type="ORF">N0F65_000410</name>
</gene>
<evidence type="ECO:0000313" key="2">
    <source>
        <dbReference type="EMBL" id="DBA00119.1"/>
    </source>
</evidence>
<feature type="non-terminal residue" evidence="2">
    <location>
        <position position="1"/>
    </location>
</feature>
<reference evidence="2" key="1">
    <citation type="submission" date="2022-11" db="EMBL/GenBank/DDBJ databases">
        <authorList>
            <person name="Morgan W.R."/>
            <person name="Tartar A."/>
        </authorList>
    </citation>
    <scope>NUCLEOTIDE SEQUENCE</scope>
    <source>
        <strain evidence="2">ARSEF 373</strain>
    </source>
</reference>
<sequence length="455" mass="51846">PNRRTKLIGAKFVPQTAITTPCATFDLFANHLLAGRLHMASKTPRLLESPGGTREPTNQVDPPRLRFTRLMKRSAKETVLTGMKPNRIRYELFDEFHVNPDIMPPPRTIQAFVANVKISELKETDTVEDLEDFVRSHRFSGLTLEDEPFVLPDPWVGDDTTAKPIIIGLTNRKLLQTLQLATEYPLHVDATYNLNKKGLPVIAVGISDAARSYHLIAVFLTSHQTQRHFVNVFCSLQVGYARLGVGALKVKAVMADADKAQYNAVHEVFGRDVKQLMCIYHVIANDKKNAPEKGVPKSRMHDLLSAIYDIHYTFTRAEFESVKTRTLQRWREVPSMHAFTQYFVVEWLGNRFSRRQFFSWLRKNKQSRRNLAHLSVLKKQPMKIVARPAAIQRRTRVAFKTLCIHVLQELGGKARIKDEAIRMMRQAINASSVPNSELGPRLMVLFSRLRGTISS</sequence>
<comment type="caution">
    <text evidence="2">The sequence shown here is derived from an EMBL/GenBank/DDBJ whole genome shotgun (WGS) entry which is preliminary data.</text>
</comment>
<evidence type="ECO:0000259" key="1">
    <source>
        <dbReference type="Pfam" id="PF10551"/>
    </source>
</evidence>
<dbReference type="InterPro" id="IPR018289">
    <property type="entry name" value="MULE_transposase_dom"/>
</dbReference>
<proteinExistence type="predicted"/>
<organism evidence="2 3">
    <name type="scientific">Lagenidium giganteum</name>
    <dbReference type="NCBI Taxonomy" id="4803"/>
    <lineage>
        <taxon>Eukaryota</taxon>
        <taxon>Sar</taxon>
        <taxon>Stramenopiles</taxon>
        <taxon>Oomycota</taxon>
        <taxon>Peronosporomycetes</taxon>
        <taxon>Pythiales</taxon>
        <taxon>Pythiaceae</taxon>
    </lineage>
</organism>
<dbReference type="EMBL" id="DAKRPA010000070">
    <property type="protein sequence ID" value="DBA00119.1"/>
    <property type="molecule type" value="Genomic_DNA"/>
</dbReference>
<reference evidence="2" key="2">
    <citation type="journal article" date="2023" name="Microbiol Resour">
        <title>Decontamination and Annotation of the Draft Genome Sequence of the Oomycete Lagenidium giganteum ARSEF 373.</title>
        <authorList>
            <person name="Morgan W.R."/>
            <person name="Tartar A."/>
        </authorList>
    </citation>
    <scope>NUCLEOTIDE SEQUENCE</scope>
    <source>
        <strain evidence="2">ARSEF 373</strain>
    </source>
</reference>